<keyword evidence="3" id="KW-0862">Zinc</keyword>
<dbReference type="GO" id="GO:0008270">
    <property type="term" value="F:zinc ion binding"/>
    <property type="evidence" value="ECO:0007669"/>
    <property type="project" value="UniProtKB-KW"/>
</dbReference>
<dbReference type="InterPro" id="IPR013083">
    <property type="entry name" value="Znf_RING/FYVE/PHD"/>
</dbReference>
<dbReference type="InterPro" id="IPR047153">
    <property type="entry name" value="TRIM45/56/19-like"/>
</dbReference>
<evidence type="ECO:0000313" key="8">
    <source>
        <dbReference type="Proteomes" id="UP001165289"/>
    </source>
</evidence>
<dbReference type="InterPro" id="IPR011042">
    <property type="entry name" value="6-blade_b-propeller_TolB-like"/>
</dbReference>
<dbReference type="CDD" id="cd19757">
    <property type="entry name" value="Bbox1"/>
    <property type="match status" value="1"/>
</dbReference>
<name>A0AAV7K0P4_9METZ</name>
<protein>
    <submittedName>
        <fullName evidence="7">Brain tumor protein-like</fullName>
    </submittedName>
</protein>
<evidence type="ECO:0000256" key="3">
    <source>
        <dbReference type="ARBA" id="ARBA00022833"/>
    </source>
</evidence>
<dbReference type="PROSITE" id="PS50089">
    <property type="entry name" value="ZF_RING_2"/>
    <property type="match status" value="1"/>
</dbReference>
<organism evidence="7 8">
    <name type="scientific">Oopsacas minuta</name>
    <dbReference type="NCBI Taxonomy" id="111878"/>
    <lineage>
        <taxon>Eukaryota</taxon>
        <taxon>Metazoa</taxon>
        <taxon>Porifera</taxon>
        <taxon>Hexactinellida</taxon>
        <taxon>Hexasterophora</taxon>
        <taxon>Lyssacinosida</taxon>
        <taxon>Leucopsacidae</taxon>
        <taxon>Oopsacas</taxon>
    </lineage>
</organism>
<comment type="caution">
    <text evidence="7">The sequence shown here is derived from an EMBL/GenBank/DDBJ whole genome shotgun (WGS) entry which is preliminary data.</text>
</comment>
<dbReference type="SUPFAM" id="SSF101898">
    <property type="entry name" value="NHL repeat"/>
    <property type="match status" value="1"/>
</dbReference>
<dbReference type="InterPro" id="IPR001841">
    <property type="entry name" value="Znf_RING"/>
</dbReference>
<dbReference type="InterPro" id="IPR000315">
    <property type="entry name" value="Znf_B-box"/>
</dbReference>
<accession>A0AAV7K0P4</accession>
<keyword evidence="1" id="KW-0479">Metal-binding</keyword>
<dbReference type="EMBL" id="JAKMXF010000233">
    <property type="protein sequence ID" value="KAI6654169.1"/>
    <property type="molecule type" value="Genomic_DNA"/>
</dbReference>
<dbReference type="InterPro" id="IPR017907">
    <property type="entry name" value="Znf_RING_CS"/>
</dbReference>
<dbReference type="Gene3D" id="2.120.10.30">
    <property type="entry name" value="TolB, C-terminal domain"/>
    <property type="match status" value="1"/>
</dbReference>
<evidence type="ECO:0000256" key="2">
    <source>
        <dbReference type="ARBA" id="ARBA00022771"/>
    </source>
</evidence>
<evidence type="ECO:0000313" key="7">
    <source>
        <dbReference type="EMBL" id="KAI6654169.1"/>
    </source>
</evidence>
<dbReference type="PANTHER" id="PTHR25462:SF296">
    <property type="entry name" value="MEIOTIC P26, ISOFORM F"/>
    <property type="match status" value="1"/>
</dbReference>
<evidence type="ECO:0000256" key="4">
    <source>
        <dbReference type="PROSITE-ProRule" id="PRU00024"/>
    </source>
</evidence>
<keyword evidence="2 4" id="KW-0863">Zinc-finger</keyword>
<dbReference type="Gene3D" id="3.30.40.10">
    <property type="entry name" value="Zinc/RING finger domain, C3HC4 (zinc finger)"/>
    <property type="match status" value="1"/>
</dbReference>
<dbReference type="PROSITE" id="PS50119">
    <property type="entry name" value="ZF_BBOX"/>
    <property type="match status" value="1"/>
</dbReference>
<evidence type="ECO:0000259" key="5">
    <source>
        <dbReference type="PROSITE" id="PS50089"/>
    </source>
</evidence>
<keyword evidence="8" id="KW-1185">Reference proteome</keyword>
<feature type="domain" description="B box-type" evidence="6">
    <location>
        <begin position="84"/>
        <end position="130"/>
    </location>
</feature>
<dbReference type="PROSITE" id="PS00518">
    <property type="entry name" value="ZF_RING_1"/>
    <property type="match status" value="1"/>
</dbReference>
<dbReference type="SUPFAM" id="SSF57850">
    <property type="entry name" value="RING/U-box"/>
    <property type="match status" value="1"/>
</dbReference>
<reference evidence="7 8" key="1">
    <citation type="journal article" date="2023" name="BMC Biol.">
        <title>The compact genome of the sponge Oopsacas minuta (Hexactinellida) is lacking key metazoan core genes.</title>
        <authorList>
            <person name="Santini S."/>
            <person name="Schenkelaars Q."/>
            <person name="Jourda C."/>
            <person name="Duchesne M."/>
            <person name="Belahbib H."/>
            <person name="Rocher C."/>
            <person name="Selva M."/>
            <person name="Riesgo A."/>
            <person name="Vervoort M."/>
            <person name="Leys S.P."/>
            <person name="Kodjabachian L."/>
            <person name="Le Bivic A."/>
            <person name="Borchiellini C."/>
            <person name="Claverie J.M."/>
            <person name="Renard E."/>
        </authorList>
    </citation>
    <scope>NUCLEOTIDE SEQUENCE [LARGE SCALE GENOMIC DNA]</scope>
    <source>
        <strain evidence="7">SPO-2</strain>
    </source>
</reference>
<proteinExistence type="predicted"/>
<evidence type="ECO:0000259" key="6">
    <source>
        <dbReference type="PROSITE" id="PS50119"/>
    </source>
</evidence>
<feature type="domain" description="RING-type" evidence="5">
    <location>
        <begin position="11"/>
        <end position="52"/>
    </location>
</feature>
<evidence type="ECO:0000256" key="1">
    <source>
        <dbReference type="ARBA" id="ARBA00022723"/>
    </source>
</evidence>
<sequence>MATNIQDILQCRKCKNSQPTNLKYLGCLHVFCENCLVEMITPDSCVKCSVCKAKTRLDNNSINGLPTCKIGRYSHLIRALNELQSDTFCHSCKSNDRHASLYCFDCQFFLCTDCHLKRHQVFQASHLKVLTKSDMKCKSVDELLELIGLPECEEHPGNTATHFDTNYNIPICQFHLSDQSGAIKEISSVVKERHKTIHDKMNKSLQVAELMKSRLNDLSALKITILKDETEALNSANEYFDNLVSCVEIRRQEVLKEIKRKSKPSHQTINTEMEKQETTIEKYFDAQQYIRWNLDTLPKTFLIKDFDAIDWYFGHFNDKLGVKTATLKNLHSLDVPQFIQDENIENILSKTVFIEGENSQKHLPRVESIPKIAVRTQIPQTPPQTPPRTKLPQKKTSIISLTETNGKLIQPSEIVSDFDKYYILDRNTNNVHVADRNGHIFDTLTIHLLHARSTWGLAYKSGRLFVSDIHYKHVVMMDTKGQVLSIIHKTDRRTFGHPTGLVVNNIENCVAIVDTHLKSLHIFTLTPRYKTTLGSDWLENPTAVCVDNLGNFIVLDSSDPLKFVVLNISQNFVKHIYPPFEEIAIGLPQSIIVNSNGFLCWSDISTHSIVVVREDGSLVDIYGAGREGGVTFKSPAGICLDFRENLVVCDTLSNCLVVL</sequence>
<dbReference type="PANTHER" id="PTHR25462">
    <property type="entry name" value="BONUS, ISOFORM C-RELATED"/>
    <property type="match status" value="1"/>
</dbReference>
<gene>
    <name evidence="7" type="ORF">LOD99_3014</name>
</gene>
<dbReference type="AlphaFoldDB" id="A0AAV7K0P4"/>
<dbReference type="Proteomes" id="UP001165289">
    <property type="component" value="Unassembled WGS sequence"/>
</dbReference>